<dbReference type="AlphaFoldDB" id="A0AA41QE77"/>
<dbReference type="Proteomes" id="UP001165405">
    <property type="component" value="Unassembled WGS sequence"/>
</dbReference>
<keyword evidence="3" id="KW-1185">Reference proteome</keyword>
<keyword evidence="1" id="KW-0472">Membrane</keyword>
<feature type="transmembrane region" description="Helical" evidence="1">
    <location>
        <begin position="35"/>
        <end position="59"/>
    </location>
</feature>
<reference evidence="2" key="1">
    <citation type="submission" date="2022-01" db="EMBL/GenBank/DDBJ databases">
        <title>Antribacter sp. nov., isolated from Guizhou of China.</title>
        <authorList>
            <person name="Chengliang C."/>
            <person name="Ya Z."/>
        </authorList>
    </citation>
    <scope>NUCLEOTIDE SEQUENCE</scope>
    <source>
        <strain evidence="2">KLBMP 9083</strain>
    </source>
</reference>
<sequence length="276" mass="28755">MPLPPVSRPVHALRVYARLLVAGVRRQSSYPLATLAGLVANATFGLLKTGILLAAVGSAGGTLAGYDVGTMSAYVWLSQGLLGSVNLWGGSDMMQRIRSGDVAIDFLRPVDVQGAAIATDVGKGLFALLPRGLPSVLIGVLAVGVTMPATPGPYVLGVFSVLVGITVSHALVYLLAVTGFWLVETRGVTVLYMSVSGLFAGLFTPVWLFPDWLRTAAEATPFPSMMMYPIDVLTGRVTGADAVGVVGVQLAWLAGVLLLGHVLTRAGRRTLEVQGG</sequence>
<feature type="transmembrane region" description="Helical" evidence="1">
    <location>
        <begin position="132"/>
        <end position="150"/>
    </location>
</feature>
<dbReference type="PANTHER" id="PTHR36832:SF2">
    <property type="entry name" value="INTEGRAL MEMBRANE PROTEIN"/>
    <property type="match status" value="1"/>
</dbReference>
<feature type="transmembrane region" description="Helical" evidence="1">
    <location>
        <begin position="242"/>
        <end position="263"/>
    </location>
</feature>
<gene>
    <name evidence="2" type="ORF">L1785_12580</name>
</gene>
<protein>
    <submittedName>
        <fullName evidence="2">ABC-2 family transporter protein</fullName>
    </submittedName>
</protein>
<feature type="transmembrane region" description="Helical" evidence="1">
    <location>
        <begin position="190"/>
        <end position="209"/>
    </location>
</feature>
<organism evidence="2 3">
    <name type="scientific">Antribacter soli</name>
    <dbReference type="NCBI Taxonomy" id="2910976"/>
    <lineage>
        <taxon>Bacteria</taxon>
        <taxon>Bacillati</taxon>
        <taxon>Actinomycetota</taxon>
        <taxon>Actinomycetes</taxon>
        <taxon>Micrococcales</taxon>
        <taxon>Promicromonosporaceae</taxon>
        <taxon>Antribacter</taxon>
    </lineage>
</organism>
<keyword evidence="1" id="KW-0812">Transmembrane</keyword>
<dbReference type="Pfam" id="PF06182">
    <property type="entry name" value="ABC2_membrane_6"/>
    <property type="match status" value="1"/>
</dbReference>
<evidence type="ECO:0000256" key="1">
    <source>
        <dbReference type="SAM" id="Phobius"/>
    </source>
</evidence>
<evidence type="ECO:0000313" key="3">
    <source>
        <dbReference type="Proteomes" id="UP001165405"/>
    </source>
</evidence>
<proteinExistence type="predicted"/>
<feature type="transmembrane region" description="Helical" evidence="1">
    <location>
        <begin position="71"/>
        <end position="89"/>
    </location>
</feature>
<evidence type="ECO:0000313" key="2">
    <source>
        <dbReference type="EMBL" id="MCF4121818.1"/>
    </source>
</evidence>
<feature type="transmembrane region" description="Helical" evidence="1">
    <location>
        <begin position="156"/>
        <end position="183"/>
    </location>
</feature>
<name>A0AA41QE77_9MICO</name>
<dbReference type="RefSeq" id="WP_236089612.1">
    <property type="nucleotide sequence ID" value="NZ_JAKGSG010000034.1"/>
</dbReference>
<keyword evidence="1" id="KW-1133">Transmembrane helix</keyword>
<dbReference type="PANTHER" id="PTHR36832">
    <property type="entry name" value="SLR1174 PROTEIN-RELATED"/>
    <property type="match status" value="1"/>
</dbReference>
<dbReference type="EMBL" id="JAKGSG010000034">
    <property type="protein sequence ID" value="MCF4121818.1"/>
    <property type="molecule type" value="Genomic_DNA"/>
</dbReference>
<accession>A0AA41QE77</accession>
<dbReference type="InterPro" id="IPR010390">
    <property type="entry name" value="ABC-2_transporter-like"/>
</dbReference>
<comment type="caution">
    <text evidence="2">The sequence shown here is derived from an EMBL/GenBank/DDBJ whole genome shotgun (WGS) entry which is preliminary data.</text>
</comment>